<organism evidence="1 2">
    <name type="scientific">SAR324 cluster bacterium</name>
    <dbReference type="NCBI Taxonomy" id="2024889"/>
    <lineage>
        <taxon>Bacteria</taxon>
        <taxon>Deltaproteobacteria</taxon>
        <taxon>SAR324 cluster</taxon>
    </lineage>
</organism>
<evidence type="ECO:0000313" key="2">
    <source>
        <dbReference type="Proteomes" id="UP000286801"/>
    </source>
</evidence>
<dbReference type="Gene3D" id="3.40.50.1100">
    <property type="match status" value="1"/>
</dbReference>
<evidence type="ECO:0000313" key="1">
    <source>
        <dbReference type="EMBL" id="RTZ76959.1"/>
    </source>
</evidence>
<name>A0A432G089_9DELT</name>
<gene>
    <name evidence="1" type="ORF">DSY97_10980</name>
</gene>
<reference evidence="1 2" key="1">
    <citation type="submission" date="2018-06" db="EMBL/GenBank/DDBJ databases">
        <title>Combined omics and stable isotope probing to characterize newly discovered Mariana Back-Arc vent microbial communities.</title>
        <authorList>
            <person name="Trembath-Reichert E."/>
            <person name="Huber J.A."/>
        </authorList>
    </citation>
    <scope>NUCLEOTIDE SEQUENCE [LARGE SCALE GENOMIC DNA]</scope>
    <source>
        <strain evidence="1">MAG 63_1</strain>
    </source>
</reference>
<dbReference type="EMBL" id="QNZL01000293">
    <property type="protein sequence ID" value="RTZ76959.1"/>
    <property type="molecule type" value="Genomic_DNA"/>
</dbReference>
<comment type="caution">
    <text evidence="1">The sequence shown here is derived from an EMBL/GenBank/DDBJ whole genome shotgun (WGS) entry which is preliminary data.</text>
</comment>
<proteinExistence type="predicted"/>
<dbReference type="InterPro" id="IPR036052">
    <property type="entry name" value="TrpB-like_PALP_sf"/>
</dbReference>
<dbReference type="Proteomes" id="UP000286801">
    <property type="component" value="Unassembled WGS sequence"/>
</dbReference>
<accession>A0A432G089</accession>
<dbReference type="AlphaFoldDB" id="A0A432G089"/>
<sequence>MKAGESAVAGLAVLICCSKQQELRMKLGLDETSRVLLVCSKGVTDTETFNQIIKGGKNDG</sequence>
<protein>
    <recommendedName>
        <fullName evidence="3">Diaminopropionate ammonia-lyase</fullName>
    </recommendedName>
</protein>
<evidence type="ECO:0008006" key="3">
    <source>
        <dbReference type="Google" id="ProtNLM"/>
    </source>
</evidence>